<reference evidence="2 3" key="1">
    <citation type="submission" date="2015-12" db="EMBL/GenBank/DDBJ databases">
        <authorList>
            <person name="Lauer A."/>
            <person name="Humrighouse B."/>
            <person name="Loparev V."/>
            <person name="Shewmaker P.L."/>
            <person name="Whitney A.M."/>
            <person name="McLaughlin R.W."/>
        </authorList>
    </citation>
    <scope>NUCLEOTIDE SEQUENCE [LARGE SCALE GENOMIC DNA]</scope>
    <source>
        <strain evidence="2 3">LMG 23085</strain>
    </source>
</reference>
<organism evidence="2 3">
    <name type="scientific">Enterococcus silesiacus</name>
    <dbReference type="NCBI Taxonomy" id="332949"/>
    <lineage>
        <taxon>Bacteria</taxon>
        <taxon>Bacillati</taxon>
        <taxon>Bacillota</taxon>
        <taxon>Bacilli</taxon>
        <taxon>Lactobacillales</taxon>
        <taxon>Enterococcaceae</taxon>
        <taxon>Enterococcus</taxon>
    </lineage>
</organism>
<evidence type="ECO:0000256" key="1">
    <source>
        <dbReference type="SAM" id="Phobius"/>
    </source>
</evidence>
<keyword evidence="1" id="KW-1133">Transmembrane helix</keyword>
<accession>A0ABN4J718</accession>
<evidence type="ECO:0000313" key="3">
    <source>
        <dbReference type="Proteomes" id="UP000065511"/>
    </source>
</evidence>
<sequence length="62" mass="7359">MNIQPANQNRQERITYLVMMKHPWFLIVALIVFLLLLKLENYLGIAILFFGTTVYLKGKYQK</sequence>
<evidence type="ECO:0000313" key="2">
    <source>
        <dbReference type="EMBL" id="ALS01779.1"/>
    </source>
</evidence>
<gene>
    <name evidence="2" type="ORF">ATZ33_10455</name>
</gene>
<feature type="transmembrane region" description="Helical" evidence="1">
    <location>
        <begin position="14"/>
        <end position="36"/>
    </location>
</feature>
<proteinExistence type="predicted"/>
<keyword evidence="3" id="KW-1185">Reference proteome</keyword>
<keyword evidence="1" id="KW-0812">Transmembrane</keyword>
<keyword evidence="1" id="KW-0472">Membrane</keyword>
<name>A0ABN4J718_9ENTE</name>
<dbReference type="EMBL" id="CP013614">
    <property type="protein sequence ID" value="ALS01779.1"/>
    <property type="molecule type" value="Genomic_DNA"/>
</dbReference>
<dbReference type="Proteomes" id="UP000065511">
    <property type="component" value="Chromosome"/>
</dbReference>
<protein>
    <submittedName>
        <fullName evidence="2">Uncharacterized protein</fullName>
    </submittedName>
</protein>
<feature type="transmembrane region" description="Helical" evidence="1">
    <location>
        <begin position="42"/>
        <end position="58"/>
    </location>
</feature>